<gene>
    <name evidence="2" type="ORF">E2C01_030585</name>
</gene>
<proteinExistence type="predicted"/>
<comment type="caution">
    <text evidence="2">The sequence shown here is derived from an EMBL/GenBank/DDBJ whole genome shotgun (WGS) entry which is preliminary data.</text>
</comment>
<accession>A0A5B7EQT5</accession>
<feature type="region of interest" description="Disordered" evidence="1">
    <location>
        <begin position="37"/>
        <end position="68"/>
    </location>
</feature>
<feature type="region of interest" description="Disordered" evidence="1">
    <location>
        <begin position="103"/>
        <end position="161"/>
    </location>
</feature>
<evidence type="ECO:0000313" key="3">
    <source>
        <dbReference type="Proteomes" id="UP000324222"/>
    </source>
</evidence>
<keyword evidence="3" id="KW-1185">Reference proteome</keyword>
<protein>
    <submittedName>
        <fullName evidence="2">Uncharacterized protein</fullName>
    </submittedName>
</protein>
<name>A0A5B7EQT5_PORTR</name>
<dbReference type="AlphaFoldDB" id="A0A5B7EQT5"/>
<reference evidence="2 3" key="1">
    <citation type="submission" date="2019-05" db="EMBL/GenBank/DDBJ databases">
        <title>Another draft genome of Portunus trituberculatus and its Hox gene families provides insights of decapod evolution.</title>
        <authorList>
            <person name="Jeong J.-H."/>
            <person name="Song I."/>
            <person name="Kim S."/>
            <person name="Choi T."/>
            <person name="Kim D."/>
            <person name="Ryu S."/>
            <person name="Kim W."/>
        </authorList>
    </citation>
    <scope>NUCLEOTIDE SEQUENCE [LARGE SCALE GENOMIC DNA]</scope>
    <source>
        <tissue evidence="2">Muscle</tissue>
    </source>
</reference>
<dbReference type="Proteomes" id="UP000324222">
    <property type="component" value="Unassembled WGS sequence"/>
</dbReference>
<evidence type="ECO:0000313" key="2">
    <source>
        <dbReference type="EMBL" id="MPC37110.1"/>
    </source>
</evidence>
<dbReference type="EMBL" id="VSRR010003690">
    <property type="protein sequence ID" value="MPC37110.1"/>
    <property type="molecule type" value="Genomic_DNA"/>
</dbReference>
<feature type="compositionally biased region" description="Basic and acidic residues" evidence="1">
    <location>
        <begin position="103"/>
        <end position="123"/>
    </location>
</feature>
<evidence type="ECO:0000256" key="1">
    <source>
        <dbReference type="SAM" id="MobiDB-lite"/>
    </source>
</evidence>
<organism evidence="2 3">
    <name type="scientific">Portunus trituberculatus</name>
    <name type="common">Swimming crab</name>
    <name type="synonym">Neptunus trituberculatus</name>
    <dbReference type="NCBI Taxonomy" id="210409"/>
    <lineage>
        <taxon>Eukaryota</taxon>
        <taxon>Metazoa</taxon>
        <taxon>Ecdysozoa</taxon>
        <taxon>Arthropoda</taxon>
        <taxon>Crustacea</taxon>
        <taxon>Multicrustacea</taxon>
        <taxon>Malacostraca</taxon>
        <taxon>Eumalacostraca</taxon>
        <taxon>Eucarida</taxon>
        <taxon>Decapoda</taxon>
        <taxon>Pleocyemata</taxon>
        <taxon>Brachyura</taxon>
        <taxon>Eubrachyura</taxon>
        <taxon>Portunoidea</taxon>
        <taxon>Portunidae</taxon>
        <taxon>Portuninae</taxon>
        <taxon>Portunus</taxon>
    </lineage>
</organism>
<sequence>MCLHPNQVHVLLRHIHMCTLDNLTYPVRNSMRVHHTPRLSKRHNEAGASRTTVPGPTKVVPDGSDRAQKPVPFRVAKVLHKSRNAFREKPLFWKKRWRVSMHEGEEPLETCERGGSEAGRAERPIAATLEDGPQANSEAEETSLPGATAGQSESREHKRTL</sequence>